<keyword evidence="1 4" id="KW-0963">Cytoplasm</keyword>
<dbReference type="Gene3D" id="3.40.630.70">
    <property type="entry name" value="Leucyl/phenylalanyl-tRNA-protein transferase, C-terminal domain"/>
    <property type="match status" value="1"/>
</dbReference>
<accession>A0ABQ6HBC1</accession>
<dbReference type="HAMAP" id="MF_00688">
    <property type="entry name" value="Leu_Phe_trans"/>
    <property type="match status" value="1"/>
</dbReference>
<evidence type="ECO:0000256" key="3">
    <source>
        <dbReference type="ARBA" id="ARBA00023315"/>
    </source>
</evidence>
<name>A0ABQ6HBC1_9GAMM</name>
<comment type="similarity">
    <text evidence="4">Belongs to the L/F-transferase family.</text>
</comment>
<dbReference type="EC" id="2.3.2.6" evidence="4"/>
<evidence type="ECO:0000313" key="6">
    <source>
        <dbReference type="Proteomes" id="UP001157134"/>
    </source>
</evidence>
<evidence type="ECO:0000256" key="2">
    <source>
        <dbReference type="ARBA" id="ARBA00022679"/>
    </source>
</evidence>
<comment type="catalytic activity">
    <reaction evidence="4">
        <text>L-phenylalanyl-tRNA(Phe) + an N-terminal L-alpha-aminoacyl-[protein] = an N-terminal L-phenylalanyl-L-alpha-aminoacyl-[protein] + tRNA(Phe)</text>
        <dbReference type="Rhea" id="RHEA:43632"/>
        <dbReference type="Rhea" id="RHEA-COMP:9668"/>
        <dbReference type="Rhea" id="RHEA-COMP:9699"/>
        <dbReference type="Rhea" id="RHEA-COMP:10636"/>
        <dbReference type="Rhea" id="RHEA-COMP:10637"/>
        <dbReference type="ChEBI" id="CHEBI:78442"/>
        <dbReference type="ChEBI" id="CHEBI:78531"/>
        <dbReference type="ChEBI" id="CHEBI:78597"/>
        <dbReference type="ChEBI" id="CHEBI:83561"/>
        <dbReference type="EC" id="2.3.2.6"/>
    </reaction>
</comment>
<dbReference type="Gene3D" id="3.30.70.3550">
    <property type="entry name" value="Leucyl/phenylalanyl-tRNA-protein transferase, N-terminal domain"/>
    <property type="match status" value="1"/>
</dbReference>
<comment type="function">
    <text evidence="4">Functions in the N-end rule pathway of protein degradation where it conjugates Leu, Phe and, less efficiently, Met from aminoacyl-tRNAs to the N-termini of proteins containing an N-terminal arginine or lysine.</text>
</comment>
<dbReference type="PANTHER" id="PTHR30098">
    <property type="entry name" value="LEUCYL/PHENYLALANYL-TRNA--PROTEIN TRANSFERASE"/>
    <property type="match status" value="1"/>
</dbReference>
<proteinExistence type="inferred from homology"/>
<evidence type="ECO:0000256" key="1">
    <source>
        <dbReference type="ARBA" id="ARBA00022490"/>
    </source>
</evidence>
<evidence type="ECO:0000313" key="5">
    <source>
        <dbReference type="EMBL" id="GLX85407.1"/>
    </source>
</evidence>
<dbReference type="EMBL" id="BSSV01000003">
    <property type="protein sequence ID" value="GLX85407.1"/>
    <property type="molecule type" value="Genomic_DNA"/>
</dbReference>
<comment type="caution">
    <text evidence="5">The sequence shown here is derived from an EMBL/GenBank/DDBJ whole genome shotgun (WGS) entry which is preliminary data.</text>
</comment>
<organism evidence="5 6">
    <name type="scientific">Thalassotalea loyana</name>
    <dbReference type="NCBI Taxonomy" id="280483"/>
    <lineage>
        <taxon>Bacteria</taxon>
        <taxon>Pseudomonadati</taxon>
        <taxon>Pseudomonadota</taxon>
        <taxon>Gammaproteobacteria</taxon>
        <taxon>Alteromonadales</taxon>
        <taxon>Colwelliaceae</taxon>
        <taxon>Thalassotalea</taxon>
    </lineage>
</organism>
<dbReference type="PANTHER" id="PTHR30098:SF2">
    <property type="entry name" value="LEUCYL_PHENYLALANYL-TRNA--PROTEIN TRANSFERASE"/>
    <property type="match status" value="1"/>
</dbReference>
<dbReference type="Proteomes" id="UP001157134">
    <property type="component" value="Unassembled WGS sequence"/>
</dbReference>
<reference evidence="5 6" key="1">
    <citation type="submission" date="2023-03" db="EMBL/GenBank/DDBJ databases">
        <title>Thalassotalea loyana LMG 22536T draft genome sequence.</title>
        <authorList>
            <person name="Sawabe T."/>
        </authorList>
    </citation>
    <scope>NUCLEOTIDE SEQUENCE [LARGE SCALE GENOMIC DNA]</scope>
    <source>
        <strain evidence="5 6">LMG 22536</strain>
    </source>
</reference>
<dbReference type="GO" id="GO:0016740">
    <property type="term" value="F:transferase activity"/>
    <property type="evidence" value="ECO:0007669"/>
    <property type="project" value="UniProtKB-KW"/>
</dbReference>
<comment type="catalytic activity">
    <reaction evidence="4">
        <text>N-terminal L-lysyl-[protein] + L-leucyl-tRNA(Leu) = N-terminal L-leucyl-L-lysyl-[protein] + tRNA(Leu) + H(+)</text>
        <dbReference type="Rhea" id="RHEA:12340"/>
        <dbReference type="Rhea" id="RHEA-COMP:9613"/>
        <dbReference type="Rhea" id="RHEA-COMP:9622"/>
        <dbReference type="Rhea" id="RHEA-COMP:12670"/>
        <dbReference type="Rhea" id="RHEA-COMP:12671"/>
        <dbReference type="ChEBI" id="CHEBI:15378"/>
        <dbReference type="ChEBI" id="CHEBI:65249"/>
        <dbReference type="ChEBI" id="CHEBI:78442"/>
        <dbReference type="ChEBI" id="CHEBI:78494"/>
        <dbReference type="ChEBI" id="CHEBI:133043"/>
        <dbReference type="EC" id="2.3.2.6"/>
    </reaction>
</comment>
<dbReference type="NCBIfam" id="TIGR00667">
    <property type="entry name" value="aat"/>
    <property type="match status" value="1"/>
</dbReference>
<dbReference type="InterPro" id="IPR016181">
    <property type="entry name" value="Acyl_CoA_acyltransferase"/>
</dbReference>
<sequence length="237" mass="26863">MSQTLYFLNESSLAFPDLSFALSEPNGLLALGGNLTPERLVEAYANGIFPWYSDDEPIMWWSPDPRAIIPTDEIYINKTLRKFLKKSSYTVTVNKAFNDVIAYCADAPFRTEETWIVDDMMTAYRQLHQLGHAHSIEVWQDDKLVGGLYGVAINGFFSGESMFYNASNASKVALISLAQLLKEQGITFIDCQINNPFLESMGAIEISRDEFVRLKQKAINTMVPDNVWLPRQLYLPL</sequence>
<evidence type="ECO:0000256" key="4">
    <source>
        <dbReference type="HAMAP-Rule" id="MF_00688"/>
    </source>
</evidence>
<keyword evidence="6" id="KW-1185">Reference proteome</keyword>
<comment type="catalytic activity">
    <reaction evidence="4">
        <text>N-terminal L-arginyl-[protein] + L-leucyl-tRNA(Leu) = N-terminal L-leucyl-L-arginyl-[protein] + tRNA(Leu) + H(+)</text>
        <dbReference type="Rhea" id="RHEA:50416"/>
        <dbReference type="Rhea" id="RHEA-COMP:9613"/>
        <dbReference type="Rhea" id="RHEA-COMP:9622"/>
        <dbReference type="Rhea" id="RHEA-COMP:12672"/>
        <dbReference type="Rhea" id="RHEA-COMP:12673"/>
        <dbReference type="ChEBI" id="CHEBI:15378"/>
        <dbReference type="ChEBI" id="CHEBI:64719"/>
        <dbReference type="ChEBI" id="CHEBI:78442"/>
        <dbReference type="ChEBI" id="CHEBI:78494"/>
        <dbReference type="ChEBI" id="CHEBI:133044"/>
        <dbReference type="EC" id="2.3.2.6"/>
    </reaction>
</comment>
<gene>
    <name evidence="4 5" type="primary">aat</name>
    <name evidence="5" type="ORF">tloyanaT_16590</name>
</gene>
<comment type="subcellular location">
    <subcellularLocation>
        <location evidence="4">Cytoplasm</location>
    </subcellularLocation>
</comment>
<dbReference type="InterPro" id="IPR042221">
    <property type="entry name" value="Leu/Phe-tRNA_Trfase_N"/>
</dbReference>
<dbReference type="InterPro" id="IPR042203">
    <property type="entry name" value="Leu/Phe-tRNA_Trfase_C"/>
</dbReference>
<dbReference type="InterPro" id="IPR004616">
    <property type="entry name" value="Leu/Phe-tRNA_Trfase"/>
</dbReference>
<dbReference type="Pfam" id="PF03588">
    <property type="entry name" value="Leu_Phe_trans"/>
    <property type="match status" value="1"/>
</dbReference>
<dbReference type="RefSeq" id="WP_284297486.1">
    <property type="nucleotide sequence ID" value="NZ_BSSV01000003.1"/>
</dbReference>
<keyword evidence="2 4" id="KW-0808">Transferase</keyword>
<protein>
    <recommendedName>
        <fullName evidence="4">Leucyl/phenylalanyl-tRNA--protein transferase</fullName>
        <ecNumber evidence="4">2.3.2.6</ecNumber>
    </recommendedName>
    <alternativeName>
        <fullName evidence="4">L/F-transferase</fullName>
    </alternativeName>
    <alternativeName>
        <fullName evidence="4">Leucyltransferase</fullName>
    </alternativeName>
    <alternativeName>
        <fullName evidence="4">Phenyalanyltransferase</fullName>
    </alternativeName>
</protein>
<dbReference type="SUPFAM" id="SSF55729">
    <property type="entry name" value="Acyl-CoA N-acyltransferases (Nat)"/>
    <property type="match status" value="1"/>
</dbReference>
<keyword evidence="3 4" id="KW-0012">Acyltransferase</keyword>